<dbReference type="RefSeq" id="WP_150879089.1">
    <property type="nucleotide sequence ID" value="NZ_VTWS01000005.1"/>
</dbReference>
<reference evidence="1 2" key="1">
    <citation type="submission" date="2019-09" db="EMBL/GenBank/DDBJ databases">
        <title>Genome Sequence of Larkinella sp MA1.</title>
        <authorList>
            <person name="Srinivasan S."/>
        </authorList>
    </citation>
    <scope>NUCLEOTIDE SEQUENCE [LARGE SCALE GENOMIC DNA]</scope>
    <source>
        <strain evidence="1 2">MA1</strain>
    </source>
</reference>
<dbReference type="Proteomes" id="UP000326344">
    <property type="component" value="Unassembled WGS sequence"/>
</dbReference>
<accession>A0A5N1JAN4</accession>
<name>A0A5N1JAN4_9BACT</name>
<protein>
    <submittedName>
        <fullName evidence="1">Uncharacterized protein</fullName>
    </submittedName>
</protein>
<evidence type="ECO:0000313" key="1">
    <source>
        <dbReference type="EMBL" id="KAA9349737.1"/>
    </source>
</evidence>
<proteinExistence type="predicted"/>
<sequence length="123" mass="14071">MNTPRLKSRLELLHNQKVSIGQKAFSKGKYAINDLIMAINQASVLVEGLELPDDLEETKATAVFAISRTLKNISQEYEGMHLKPYGYDNISENMKRQVVELNYAIRDFDTKVLSWINQNNKVL</sequence>
<evidence type="ECO:0000313" key="2">
    <source>
        <dbReference type="Proteomes" id="UP000326344"/>
    </source>
</evidence>
<keyword evidence="2" id="KW-1185">Reference proteome</keyword>
<organism evidence="1 2">
    <name type="scientific">Larkinella humicola</name>
    <dbReference type="NCBI Taxonomy" id="2607654"/>
    <lineage>
        <taxon>Bacteria</taxon>
        <taxon>Pseudomonadati</taxon>
        <taxon>Bacteroidota</taxon>
        <taxon>Cytophagia</taxon>
        <taxon>Cytophagales</taxon>
        <taxon>Spirosomataceae</taxon>
        <taxon>Larkinella</taxon>
    </lineage>
</organism>
<dbReference type="EMBL" id="VTWS01000005">
    <property type="protein sequence ID" value="KAA9349737.1"/>
    <property type="molecule type" value="Genomic_DNA"/>
</dbReference>
<comment type="caution">
    <text evidence="1">The sequence shown here is derived from an EMBL/GenBank/DDBJ whole genome shotgun (WGS) entry which is preliminary data.</text>
</comment>
<gene>
    <name evidence="1" type="ORF">F0P93_20000</name>
</gene>
<dbReference type="AlphaFoldDB" id="A0A5N1JAN4"/>